<evidence type="ECO:0000256" key="1">
    <source>
        <dbReference type="ARBA" id="ARBA00004141"/>
    </source>
</evidence>
<evidence type="ECO:0000256" key="2">
    <source>
        <dbReference type="ARBA" id="ARBA00022692"/>
    </source>
</evidence>
<protein>
    <recommendedName>
        <fullName evidence="6">ABC transmembrane type-1 domain-containing protein</fullName>
    </recommendedName>
</protein>
<feature type="non-terminal residue" evidence="7">
    <location>
        <position position="1"/>
    </location>
</feature>
<evidence type="ECO:0000259" key="6">
    <source>
        <dbReference type="PROSITE" id="PS50929"/>
    </source>
</evidence>
<feature type="transmembrane region" description="Helical" evidence="5">
    <location>
        <begin position="169"/>
        <end position="190"/>
    </location>
</feature>
<dbReference type="GO" id="GO:0016020">
    <property type="term" value="C:membrane"/>
    <property type="evidence" value="ECO:0007669"/>
    <property type="project" value="UniProtKB-SubCell"/>
</dbReference>
<evidence type="ECO:0000256" key="4">
    <source>
        <dbReference type="ARBA" id="ARBA00023136"/>
    </source>
</evidence>
<accession>A0A137PER3</accession>
<keyword evidence="2 5" id="KW-0812">Transmembrane</keyword>
<comment type="subcellular location">
    <subcellularLocation>
        <location evidence="1">Membrane</location>
        <topology evidence="1">Multi-pass membrane protein</topology>
    </subcellularLocation>
</comment>
<dbReference type="PROSITE" id="PS50929">
    <property type="entry name" value="ABC_TM1F"/>
    <property type="match status" value="1"/>
</dbReference>
<organism evidence="7 8">
    <name type="scientific">Conidiobolus coronatus (strain ATCC 28846 / CBS 209.66 / NRRL 28638)</name>
    <name type="common">Delacroixia coronata</name>
    <dbReference type="NCBI Taxonomy" id="796925"/>
    <lineage>
        <taxon>Eukaryota</taxon>
        <taxon>Fungi</taxon>
        <taxon>Fungi incertae sedis</taxon>
        <taxon>Zoopagomycota</taxon>
        <taxon>Entomophthoromycotina</taxon>
        <taxon>Entomophthoromycetes</taxon>
        <taxon>Entomophthorales</taxon>
        <taxon>Ancylistaceae</taxon>
        <taxon>Conidiobolus</taxon>
    </lineage>
</organism>
<dbReference type="STRING" id="796925.A0A137PER3"/>
<dbReference type="InterPro" id="IPR036640">
    <property type="entry name" value="ABC1_TM_sf"/>
</dbReference>
<feature type="transmembrane region" description="Helical" evidence="5">
    <location>
        <begin position="291"/>
        <end position="312"/>
    </location>
</feature>
<evidence type="ECO:0000256" key="3">
    <source>
        <dbReference type="ARBA" id="ARBA00022989"/>
    </source>
</evidence>
<dbReference type="GO" id="GO:0005524">
    <property type="term" value="F:ATP binding"/>
    <property type="evidence" value="ECO:0007669"/>
    <property type="project" value="InterPro"/>
</dbReference>
<evidence type="ECO:0000256" key="5">
    <source>
        <dbReference type="SAM" id="Phobius"/>
    </source>
</evidence>
<feature type="transmembrane region" description="Helical" evidence="5">
    <location>
        <begin position="141"/>
        <end position="163"/>
    </location>
</feature>
<dbReference type="Proteomes" id="UP000070444">
    <property type="component" value="Unassembled WGS sequence"/>
</dbReference>
<dbReference type="InterPro" id="IPR039421">
    <property type="entry name" value="Type_1_exporter"/>
</dbReference>
<dbReference type="PANTHER" id="PTHR24221">
    <property type="entry name" value="ATP-BINDING CASSETTE SUB-FAMILY B"/>
    <property type="match status" value="1"/>
</dbReference>
<dbReference type="OrthoDB" id="5590055at2759"/>
<keyword evidence="8" id="KW-1185">Reference proteome</keyword>
<reference evidence="7 8" key="1">
    <citation type="journal article" date="2015" name="Genome Biol. Evol.">
        <title>Phylogenomic analyses indicate that early fungi evolved digesting cell walls of algal ancestors of land plants.</title>
        <authorList>
            <person name="Chang Y."/>
            <person name="Wang S."/>
            <person name="Sekimoto S."/>
            <person name="Aerts A.L."/>
            <person name="Choi C."/>
            <person name="Clum A."/>
            <person name="LaButti K.M."/>
            <person name="Lindquist E.A."/>
            <person name="Yee Ngan C."/>
            <person name="Ohm R.A."/>
            <person name="Salamov A.A."/>
            <person name="Grigoriev I.V."/>
            <person name="Spatafora J.W."/>
            <person name="Berbee M.L."/>
        </authorList>
    </citation>
    <scope>NUCLEOTIDE SEQUENCE [LARGE SCALE GENOMIC DNA]</scope>
    <source>
        <strain evidence="7 8">NRRL 28638</strain>
    </source>
</reference>
<dbReference type="EMBL" id="KQ964436">
    <property type="protein sequence ID" value="KXN73496.1"/>
    <property type="molecule type" value="Genomic_DNA"/>
</dbReference>
<feature type="transmembrane region" description="Helical" evidence="5">
    <location>
        <begin position="261"/>
        <end position="279"/>
    </location>
</feature>
<gene>
    <name evidence="7" type="ORF">CONCODRAFT_26007</name>
</gene>
<dbReference type="InterPro" id="IPR011527">
    <property type="entry name" value="ABC1_TM_dom"/>
</dbReference>
<feature type="transmembrane region" description="Helical" evidence="5">
    <location>
        <begin position="60"/>
        <end position="77"/>
    </location>
</feature>
<keyword evidence="4 5" id="KW-0472">Membrane</keyword>
<dbReference type="PANTHER" id="PTHR24221:SF654">
    <property type="entry name" value="ATP-BINDING CASSETTE SUB-FAMILY B MEMBER 6"/>
    <property type="match status" value="1"/>
</dbReference>
<name>A0A137PER3_CONC2</name>
<feature type="transmembrane region" description="Helical" evidence="5">
    <location>
        <begin position="21"/>
        <end position="40"/>
    </location>
</feature>
<evidence type="ECO:0000313" key="8">
    <source>
        <dbReference type="Proteomes" id="UP000070444"/>
    </source>
</evidence>
<proteinExistence type="predicted"/>
<dbReference type="OMA" id="KCSAQFA"/>
<dbReference type="GO" id="GO:0140359">
    <property type="term" value="F:ABC-type transporter activity"/>
    <property type="evidence" value="ECO:0007669"/>
    <property type="project" value="InterPro"/>
</dbReference>
<dbReference type="AlphaFoldDB" id="A0A137PER3"/>
<evidence type="ECO:0000313" key="7">
    <source>
        <dbReference type="EMBL" id="KXN73496.1"/>
    </source>
</evidence>
<dbReference type="SUPFAM" id="SSF90123">
    <property type="entry name" value="ABC transporter transmembrane region"/>
    <property type="match status" value="1"/>
</dbReference>
<dbReference type="Pfam" id="PF00664">
    <property type="entry name" value="ABC_membrane"/>
    <property type="match status" value="1"/>
</dbReference>
<feature type="domain" description="ABC transmembrane type-1" evidence="6">
    <location>
        <begin position="25"/>
        <end position="314"/>
    </location>
</feature>
<keyword evidence="3 5" id="KW-1133">Transmembrane helix</keyword>
<sequence>VKKVFKFMWPENDKHLQRLIYLSYVLMISNILVSSSIPYVNKLVINALNQPTEAGDPKSPQSYIWYLVTFFFGLKLFQGTNGLLKSAQSYVLIPINQYTQRYLSTHTFNHVHHLSLDFHIKKKSGELVKIIDRGVQSIGFLNNYIVFQLLPIFLEIGVSAIVVLFTMNYIYSIILSFTMLFYAWATIAITEWRTKFRKSMIEKENRMSSIVIDSLTNFETVKYFNGEKYELERLRQATISYQQDEFKTNVSLSFLNLAQNFILVIGQLTGSLLVVYQISRKQADIGDFVMFQTYFLNLATPLNFFGTFYRIIQQSAIDMDKLVGLLDQKPSVREDPASAPLIPGPGEIIFDNVTFGYQPGVPTL</sequence>
<dbReference type="Gene3D" id="1.20.1560.10">
    <property type="entry name" value="ABC transporter type 1, transmembrane domain"/>
    <property type="match status" value="1"/>
</dbReference>
<feature type="non-terminal residue" evidence="7">
    <location>
        <position position="364"/>
    </location>
</feature>